<dbReference type="CDD" id="cd00555">
    <property type="entry name" value="Maf"/>
    <property type="match status" value="1"/>
</dbReference>
<name>A0A179SXA7_9BACI</name>
<dbReference type="GO" id="GO:0005737">
    <property type="term" value="C:cytoplasm"/>
    <property type="evidence" value="ECO:0007669"/>
    <property type="project" value="UniProtKB-SubCell"/>
</dbReference>
<dbReference type="EC" id="3.6.1.9" evidence="6"/>
<keyword evidence="4 6" id="KW-0378">Hydrolase</keyword>
<comment type="similarity">
    <text evidence="6">Belongs to the Maf family. YhdE subfamily.</text>
</comment>
<comment type="cofactor">
    <cofactor evidence="1 6">
        <name>a divalent metal cation</name>
        <dbReference type="ChEBI" id="CHEBI:60240"/>
    </cofactor>
</comment>
<dbReference type="EMBL" id="LWSG01000023">
    <property type="protein sequence ID" value="OAS84922.1"/>
    <property type="molecule type" value="Genomic_DNA"/>
</dbReference>
<evidence type="ECO:0000256" key="2">
    <source>
        <dbReference type="ARBA" id="ARBA00004496"/>
    </source>
</evidence>
<dbReference type="STRING" id="152268.A6K24_05265"/>
<feature type="site" description="Important for substrate specificity" evidence="6">
    <location>
        <position position="153"/>
    </location>
</feature>
<dbReference type="InterPro" id="IPR029001">
    <property type="entry name" value="ITPase-like_fam"/>
</dbReference>
<dbReference type="Pfam" id="PF02545">
    <property type="entry name" value="Maf"/>
    <property type="match status" value="1"/>
</dbReference>
<proteinExistence type="inferred from homology"/>
<evidence type="ECO:0000256" key="6">
    <source>
        <dbReference type="HAMAP-Rule" id="MF_00528"/>
    </source>
</evidence>
<dbReference type="NCBIfam" id="TIGR00172">
    <property type="entry name" value="maf"/>
    <property type="match status" value="1"/>
</dbReference>
<gene>
    <name evidence="7" type="ORF">A6K24_05265</name>
</gene>
<dbReference type="PANTHER" id="PTHR43213:SF5">
    <property type="entry name" value="BIFUNCTIONAL DTTP_UTP PYROPHOSPHATASE_METHYLTRANSFERASE PROTEIN-RELATED"/>
    <property type="match status" value="1"/>
</dbReference>
<dbReference type="GO" id="GO:0036221">
    <property type="term" value="F:UTP diphosphatase activity"/>
    <property type="evidence" value="ECO:0007669"/>
    <property type="project" value="RHEA"/>
</dbReference>
<comment type="caution">
    <text evidence="7">The sequence shown here is derived from an EMBL/GenBank/DDBJ whole genome shotgun (WGS) entry which is preliminary data.</text>
</comment>
<evidence type="ECO:0000256" key="5">
    <source>
        <dbReference type="ARBA" id="ARBA00023080"/>
    </source>
</evidence>
<protein>
    <recommendedName>
        <fullName evidence="6">dTTP/UTP pyrophosphatase</fullName>
        <shortName evidence="6">dTTPase/UTPase</shortName>
        <ecNumber evidence="6">3.6.1.9</ecNumber>
    </recommendedName>
    <alternativeName>
        <fullName evidence="6">Nucleoside triphosphate pyrophosphatase</fullName>
    </alternativeName>
    <alternativeName>
        <fullName evidence="6">Nucleotide pyrophosphatase</fullName>
        <shortName evidence="6">Nucleotide PPase</shortName>
    </alternativeName>
</protein>
<reference evidence="8" key="1">
    <citation type="submission" date="2016-04" db="EMBL/GenBank/DDBJ databases">
        <authorList>
            <person name="Lyu Z."/>
            <person name="Lyu W."/>
        </authorList>
    </citation>
    <scope>NUCLEOTIDE SEQUENCE [LARGE SCALE GENOMIC DNA]</scope>
    <source>
        <strain evidence="8">C44</strain>
    </source>
</reference>
<dbReference type="RefSeq" id="WP_066334295.1">
    <property type="nucleotide sequence ID" value="NZ_LWSG01000023.1"/>
</dbReference>
<evidence type="ECO:0000256" key="3">
    <source>
        <dbReference type="ARBA" id="ARBA00022490"/>
    </source>
</evidence>
<feature type="site" description="Important for substrate specificity" evidence="6">
    <location>
        <position position="71"/>
    </location>
</feature>
<comment type="catalytic activity">
    <reaction evidence="6">
        <text>UTP + H2O = UMP + diphosphate + H(+)</text>
        <dbReference type="Rhea" id="RHEA:29395"/>
        <dbReference type="ChEBI" id="CHEBI:15377"/>
        <dbReference type="ChEBI" id="CHEBI:15378"/>
        <dbReference type="ChEBI" id="CHEBI:33019"/>
        <dbReference type="ChEBI" id="CHEBI:46398"/>
        <dbReference type="ChEBI" id="CHEBI:57865"/>
        <dbReference type="EC" id="3.6.1.9"/>
    </reaction>
</comment>
<dbReference type="SUPFAM" id="SSF52972">
    <property type="entry name" value="ITPase-like"/>
    <property type="match status" value="1"/>
</dbReference>
<comment type="catalytic activity">
    <reaction evidence="6">
        <text>dTTP + H2O = dTMP + diphosphate + H(+)</text>
        <dbReference type="Rhea" id="RHEA:28534"/>
        <dbReference type="ChEBI" id="CHEBI:15377"/>
        <dbReference type="ChEBI" id="CHEBI:15378"/>
        <dbReference type="ChEBI" id="CHEBI:33019"/>
        <dbReference type="ChEBI" id="CHEBI:37568"/>
        <dbReference type="ChEBI" id="CHEBI:63528"/>
        <dbReference type="EC" id="3.6.1.9"/>
    </reaction>
</comment>
<dbReference type="HAMAP" id="MF_00528">
    <property type="entry name" value="Maf"/>
    <property type="match status" value="1"/>
</dbReference>
<dbReference type="PANTHER" id="PTHR43213">
    <property type="entry name" value="BIFUNCTIONAL DTTP/UTP PYROPHOSPHATASE/METHYLTRANSFERASE PROTEIN-RELATED"/>
    <property type="match status" value="1"/>
</dbReference>
<evidence type="ECO:0000313" key="7">
    <source>
        <dbReference type="EMBL" id="OAS84922.1"/>
    </source>
</evidence>
<sequence length="190" mass="20796">MNSNLILASASPRRKELLELLQIPFEVIVSEVEEIVDEKLHPAEMVQSLAQQKALSVAKTNQTSFVIGSDTLVVYGGRMLGKPTNKSEAIEMLQMLSGNTHDVFTGVAIIKGEQVHSFFEKTSVTFFSLSDKEIVDYVSTGEPMDKAGAYGIQGYGALLVEGIIGDYYSVVGLPIARTHRELLNMGFKHS</sequence>
<comment type="caution">
    <text evidence="6">Lacks conserved residue(s) required for the propagation of feature annotation.</text>
</comment>
<dbReference type="GO" id="GO:0036218">
    <property type="term" value="F:dTTP diphosphatase activity"/>
    <property type="evidence" value="ECO:0007669"/>
    <property type="project" value="RHEA"/>
</dbReference>
<accession>A0A179SXA7</accession>
<feature type="site" description="Important for substrate specificity" evidence="6">
    <location>
        <position position="13"/>
    </location>
</feature>
<dbReference type="PIRSF" id="PIRSF006305">
    <property type="entry name" value="Maf"/>
    <property type="match status" value="1"/>
</dbReference>
<dbReference type="AlphaFoldDB" id="A0A179SXA7"/>
<dbReference type="GO" id="GO:0009117">
    <property type="term" value="P:nucleotide metabolic process"/>
    <property type="evidence" value="ECO:0007669"/>
    <property type="project" value="UniProtKB-KW"/>
</dbReference>
<keyword evidence="5 6" id="KW-0546">Nucleotide metabolism</keyword>
<dbReference type="Gene3D" id="3.90.950.10">
    <property type="match status" value="1"/>
</dbReference>
<dbReference type="InterPro" id="IPR003697">
    <property type="entry name" value="Maf-like"/>
</dbReference>
<dbReference type="OrthoDB" id="9807767at2"/>
<feature type="active site" description="Proton acceptor" evidence="6">
    <location>
        <position position="70"/>
    </location>
</feature>
<keyword evidence="3 6" id="KW-0963">Cytoplasm</keyword>
<comment type="subcellular location">
    <subcellularLocation>
        <location evidence="2 6">Cytoplasm</location>
    </subcellularLocation>
</comment>
<evidence type="ECO:0000256" key="4">
    <source>
        <dbReference type="ARBA" id="ARBA00022801"/>
    </source>
</evidence>
<organism evidence="7 8">
    <name type="scientific">Metabacillus litoralis</name>
    <dbReference type="NCBI Taxonomy" id="152268"/>
    <lineage>
        <taxon>Bacteria</taxon>
        <taxon>Bacillati</taxon>
        <taxon>Bacillota</taxon>
        <taxon>Bacilli</taxon>
        <taxon>Bacillales</taxon>
        <taxon>Bacillaceae</taxon>
        <taxon>Metabacillus</taxon>
    </lineage>
</organism>
<dbReference type="FunFam" id="3.90.950.10:FF:000005">
    <property type="entry name" value="7-methyl-GTP pyrophosphatase"/>
    <property type="match status" value="1"/>
</dbReference>
<dbReference type="Proteomes" id="UP000078534">
    <property type="component" value="Unassembled WGS sequence"/>
</dbReference>
<evidence type="ECO:0000256" key="1">
    <source>
        <dbReference type="ARBA" id="ARBA00001968"/>
    </source>
</evidence>
<comment type="function">
    <text evidence="6">Nucleoside triphosphate pyrophosphatase that hydrolyzes dTTP and UTP. May have a dual role in cell division arrest and in preventing the incorporation of modified nucleotides into cellular nucleic acids.</text>
</comment>
<keyword evidence="8" id="KW-1185">Reference proteome</keyword>
<evidence type="ECO:0000313" key="8">
    <source>
        <dbReference type="Proteomes" id="UP000078534"/>
    </source>
</evidence>